<evidence type="ECO:0000256" key="5">
    <source>
        <dbReference type="ARBA" id="ARBA00022691"/>
    </source>
</evidence>
<reference evidence="10" key="2">
    <citation type="journal article" date="2021" name="PeerJ">
        <title>Extensive microbial diversity within the chicken gut microbiome revealed by metagenomics and culture.</title>
        <authorList>
            <person name="Gilroy R."/>
            <person name="Ravi A."/>
            <person name="Getino M."/>
            <person name="Pursley I."/>
            <person name="Horton D.L."/>
            <person name="Alikhan N.F."/>
            <person name="Baker D."/>
            <person name="Gharbi K."/>
            <person name="Hall N."/>
            <person name="Watson M."/>
            <person name="Adriaenssens E.M."/>
            <person name="Foster-Nyarko E."/>
            <person name="Jarju S."/>
            <person name="Secka A."/>
            <person name="Antonio M."/>
            <person name="Oren A."/>
            <person name="Chaudhuri R.R."/>
            <person name="La Ragione R."/>
            <person name="Hildebrand F."/>
            <person name="Pallen M.J."/>
        </authorList>
    </citation>
    <scope>NUCLEOTIDE SEQUENCE</scope>
    <source>
        <strain evidence="10">ChiSxjej2B14-6234</strain>
    </source>
</reference>
<sequence length="453" mass="48844">MSLPEAFLQNLRAQLGEAEFRLYLEAMDQPHARGLRLNPLRALSVDWRSAGPDGLEEPIPWAADAWYLAPDSRAGAHPLHEGGAYYLQEPSAMAAVAALDVRPGQRVLDLCAAPGGKSTQIAGLLAGEGLLVANEPVPTRAQVLSRNVERLGVRNAAVLCALPDALQARFPAFFDRVLVDAPCSGEGMFRRQIEARAEWTPDSPARCAARQLDILRCAARMLRPGGLMVYSTCTFNAVENEGVLERFLSEHPDFMPDAFALPGLDPAPAGVLRLFPQRVRGEGHFVSRLRRAADAPVPAKDGRPPRPRKGAALPPWREPLAQCLAQALSPRADAQALLARAQAFGDALYAVPDGLPDLSGLRALRVGLLLGHVAGRRVEPDHALAMALRPGEALREAALTAEDALRYQHGDALPAPEDAPRGYTLMTLAGCPLGFAKCSDGLYKNHYPKGLRR</sequence>
<feature type="domain" description="SAM-dependent MTase RsmB/NOP-type" evidence="9">
    <location>
        <begin position="23"/>
        <end position="292"/>
    </location>
</feature>
<protein>
    <submittedName>
        <fullName evidence="10">RsmF rRNA methyltransferase first C-terminal domain-containing protein</fullName>
    </submittedName>
</protein>
<dbReference type="InterPro" id="IPR029063">
    <property type="entry name" value="SAM-dependent_MTases_sf"/>
</dbReference>
<dbReference type="Gene3D" id="3.40.50.150">
    <property type="entry name" value="Vaccinia Virus protein VP39"/>
    <property type="match status" value="1"/>
</dbReference>
<dbReference type="InterPro" id="IPR049560">
    <property type="entry name" value="MeTrfase_RsmB-F_NOP2_cat"/>
</dbReference>
<dbReference type="AlphaFoldDB" id="A0A9D1CS60"/>
<evidence type="ECO:0000259" key="9">
    <source>
        <dbReference type="PROSITE" id="PS51686"/>
    </source>
</evidence>
<dbReference type="Gene3D" id="3.30.70.1170">
    <property type="entry name" value="Sun protein, domain 3"/>
    <property type="match status" value="1"/>
</dbReference>
<proteinExistence type="inferred from homology"/>
<comment type="similarity">
    <text evidence="1 7">Belongs to the class I-like SAM-binding methyltransferase superfamily. RsmB/NOP family.</text>
</comment>
<dbReference type="PROSITE" id="PS01153">
    <property type="entry name" value="NOL1_NOP2_SUN"/>
    <property type="match status" value="1"/>
</dbReference>
<gene>
    <name evidence="10" type="ORF">IAB73_08350</name>
</gene>
<dbReference type="PANTHER" id="PTHR22807:SF30">
    <property type="entry name" value="28S RRNA (CYTOSINE(4447)-C(5))-METHYLTRANSFERASE-RELATED"/>
    <property type="match status" value="1"/>
</dbReference>
<evidence type="ECO:0000256" key="7">
    <source>
        <dbReference type="PROSITE-ProRule" id="PRU01023"/>
    </source>
</evidence>
<dbReference type="EMBL" id="DVFJ01000030">
    <property type="protein sequence ID" value="HIQ72199.1"/>
    <property type="molecule type" value="Genomic_DNA"/>
</dbReference>
<evidence type="ECO:0000313" key="11">
    <source>
        <dbReference type="Proteomes" id="UP000886887"/>
    </source>
</evidence>
<evidence type="ECO:0000256" key="2">
    <source>
        <dbReference type="ARBA" id="ARBA00022490"/>
    </source>
</evidence>
<feature type="binding site" evidence="7">
    <location>
        <position position="180"/>
    </location>
    <ligand>
        <name>S-adenosyl-L-methionine</name>
        <dbReference type="ChEBI" id="CHEBI:59789"/>
    </ligand>
</feature>
<comment type="caution">
    <text evidence="7">Lacks conserved residue(s) required for the propagation of feature annotation.</text>
</comment>
<evidence type="ECO:0000313" key="10">
    <source>
        <dbReference type="EMBL" id="HIQ72199.1"/>
    </source>
</evidence>
<evidence type="ECO:0000256" key="6">
    <source>
        <dbReference type="ARBA" id="ARBA00022884"/>
    </source>
</evidence>
<keyword evidence="2" id="KW-0963">Cytoplasm</keyword>
<keyword evidence="4 7" id="KW-0808">Transferase</keyword>
<feature type="region of interest" description="Disordered" evidence="8">
    <location>
        <begin position="293"/>
        <end position="314"/>
    </location>
</feature>
<comment type="caution">
    <text evidence="10">The sequence shown here is derived from an EMBL/GenBank/DDBJ whole genome shotgun (WGS) entry which is preliminary data.</text>
</comment>
<name>A0A9D1CS60_9FIRM</name>
<accession>A0A9D1CS60</accession>
<dbReference type="Pfam" id="PF17125">
    <property type="entry name" value="Methyltr_RsmF_N"/>
    <property type="match status" value="1"/>
</dbReference>
<dbReference type="PROSITE" id="PS51686">
    <property type="entry name" value="SAM_MT_RSMB_NOP"/>
    <property type="match status" value="1"/>
</dbReference>
<dbReference type="CDD" id="cd02440">
    <property type="entry name" value="AdoMet_MTases"/>
    <property type="match status" value="1"/>
</dbReference>
<dbReference type="InterPro" id="IPR001678">
    <property type="entry name" value="MeTrfase_RsmB-F_NOP2_dom"/>
</dbReference>
<keyword evidence="5 7" id="KW-0949">S-adenosyl-L-methionine</keyword>
<evidence type="ECO:0000256" key="3">
    <source>
        <dbReference type="ARBA" id="ARBA00022603"/>
    </source>
</evidence>
<dbReference type="Gene3D" id="2.30.130.60">
    <property type="match status" value="1"/>
</dbReference>
<dbReference type="CDD" id="cd21147">
    <property type="entry name" value="RsmF_methylt_CTD1"/>
    <property type="match status" value="1"/>
</dbReference>
<keyword evidence="3 7" id="KW-0489">Methyltransferase</keyword>
<dbReference type="GO" id="GO:0003723">
    <property type="term" value="F:RNA binding"/>
    <property type="evidence" value="ECO:0007669"/>
    <property type="project" value="UniProtKB-UniRule"/>
</dbReference>
<dbReference type="InterPro" id="IPR018314">
    <property type="entry name" value="RsmB/NOL1/NOP2-like_CS"/>
</dbReference>
<dbReference type="InterPro" id="IPR023267">
    <property type="entry name" value="RCMT"/>
</dbReference>
<evidence type="ECO:0000256" key="8">
    <source>
        <dbReference type="SAM" id="MobiDB-lite"/>
    </source>
</evidence>
<dbReference type="InterPro" id="IPR031340">
    <property type="entry name" value="RsmF_methylt_CI"/>
</dbReference>
<organism evidence="10 11">
    <name type="scientific">Candidatus Onthenecus intestinigallinarum</name>
    <dbReference type="NCBI Taxonomy" id="2840875"/>
    <lineage>
        <taxon>Bacteria</taxon>
        <taxon>Bacillati</taxon>
        <taxon>Bacillota</taxon>
        <taxon>Clostridia</taxon>
        <taxon>Eubacteriales</taxon>
        <taxon>Candidatus Onthenecus</taxon>
    </lineage>
</organism>
<feature type="binding site" evidence="7">
    <location>
        <position position="135"/>
    </location>
    <ligand>
        <name>S-adenosyl-L-methionine</name>
        <dbReference type="ChEBI" id="CHEBI:59789"/>
    </ligand>
</feature>
<feature type="active site" description="Nucleophile" evidence="7">
    <location>
        <position position="233"/>
    </location>
</feature>
<dbReference type="InterPro" id="IPR031341">
    <property type="entry name" value="Methyltr_RsmF_N"/>
</dbReference>
<dbReference type="Pfam" id="PF13636">
    <property type="entry name" value="Methyltranf_PUA"/>
    <property type="match status" value="1"/>
</dbReference>
<dbReference type="Pfam" id="PF01189">
    <property type="entry name" value="Methyltr_RsmB-F"/>
    <property type="match status" value="1"/>
</dbReference>
<dbReference type="Proteomes" id="UP000886887">
    <property type="component" value="Unassembled WGS sequence"/>
</dbReference>
<dbReference type="PANTHER" id="PTHR22807">
    <property type="entry name" value="NOP2 YEAST -RELATED NOL1/NOP2/FMU SUN DOMAIN-CONTAINING"/>
    <property type="match status" value="1"/>
</dbReference>
<reference evidence="10" key="1">
    <citation type="submission" date="2020-10" db="EMBL/GenBank/DDBJ databases">
        <authorList>
            <person name="Gilroy R."/>
        </authorList>
    </citation>
    <scope>NUCLEOTIDE SEQUENCE</scope>
    <source>
        <strain evidence="10">ChiSxjej2B14-6234</strain>
    </source>
</reference>
<feature type="binding site" evidence="7">
    <location>
        <begin position="111"/>
        <end position="117"/>
    </location>
    <ligand>
        <name>S-adenosyl-L-methionine</name>
        <dbReference type="ChEBI" id="CHEBI:59789"/>
    </ligand>
</feature>
<dbReference type="GO" id="GO:0008173">
    <property type="term" value="F:RNA methyltransferase activity"/>
    <property type="evidence" value="ECO:0007669"/>
    <property type="project" value="InterPro"/>
</dbReference>
<evidence type="ECO:0000256" key="4">
    <source>
        <dbReference type="ARBA" id="ARBA00022679"/>
    </source>
</evidence>
<dbReference type="InterPro" id="IPR027391">
    <property type="entry name" value="Nol1_Nop2_Fmu_2"/>
</dbReference>
<dbReference type="SUPFAM" id="SSF53335">
    <property type="entry name" value="S-adenosyl-L-methionine-dependent methyltransferases"/>
    <property type="match status" value="1"/>
</dbReference>
<dbReference type="GO" id="GO:0001510">
    <property type="term" value="P:RNA methylation"/>
    <property type="evidence" value="ECO:0007669"/>
    <property type="project" value="InterPro"/>
</dbReference>
<dbReference type="Pfam" id="PF17126">
    <property type="entry name" value="RsmF_methylt_CI"/>
    <property type="match status" value="1"/>
</dbReference>
<dbReference type="PRINTS" id="PR02008">
    <property type="entry name" value="RCMTFAMILY"/>
</dbReference>
<keyword evidence="6 7" id="KW-0694">RNA-binding</keyword>
<evidence type="ECO:0000256" key="1">
    <source>
        <dbReference type="ARBA" id="ARBA00007494"/>
    </source>
</evidence>